<feature type="domain" description="Protein kinase" evidence="13">
    <location>
        <begin position="14"/>
        <end position="282"/>
    </location>
</feature>
<dbReference type="InterPro" id="IPR017441">
    <property type="entry name" value="Protein_kinase_ATP_BS"/>
</dbReference>
<organism evidence="15 16">
    <name type="scientific">Parascardovia denticolens DSM 10105 = JCM 12538</name>
    <dbReference type="NCBI Taxonomy" id="864564"/>
    <lineage>
        <taxon>Bacteria</taxon>
        <taxon>Bacillati</taxon>
        <taxon>Actinomycetota</taxon>
        <taxon>Actinomycetes</taxon>
        <taxon>Bifidobacteriales</taxon>
        <taxon>Bifidobacteriaceae</taxon>
        <taxon>Parascardovia</taxon>
    </lineage>
</organism>
<keyword evidence="3" id="KW-0808">Transferase</keyword>
<evidence type="ECO:0000256" key="3">
    <source>
        <dbReference type="ARBA" id="ARBA00022679"/>
    </source>
</evidence>
<comment type="catalytic activity">
    <reaction evidence="9">
        <text>L-seryl-[protein] + ATP = O-phospho-L-seryl-[protein] + ADP + H(+)</text>
        <dbReference type="Rhea" id="RHEA:17989"/>
        <dbReference type="Rhea" id="RHEA-COMP:9863"/>
        <dbReference type="Rhea" id="RHEA-COMP:11604"/>
        <dbReference type="ChEBI" id="CHEBI:15378"/>
        <dbReference type="ChEBI" id="CHEBI:29999"/>
        <dbReference type="ChEBI" id="CHEBI:30616"/>
        <dbReference type="ChEBI" id="CHEBI:83421"/>
        <dbReference type="ChEBI" id="CHEBI:456216"/>
        <dbReference type="EC" id="2.7.11.1"/>
    </reaction>
</comment>
<reference evidence="15 16" key="1">
    <citation type="submission" date="2010-12" db="EMBL/GenBank/DDBJ databases">
        <authorList>
            <person name="Muzny D."/>
            <person name="Qin X."/>
            <person name="Buhay C."/>
            <person name="Dugan-Rocha S."/>
            <person name="Ding Y."/>
            <person name="Chen G."/>
            <person name="Hawes A."/>
            <person name="Holder M."/>
            <person name="Jhangiani S."/>
            <person name="Johnson A."/>
            <person name="Khan Z."/>
            <person name="Li Z."/>
            <person name="Liu W."/>
            <person name="Liu X."/>
            <person name="Perez L."/>
            <person name="Shen H."/>
            <person name="Wang Q."/>
            <person name="Watt J."/>
            <person name="Xi L."/>
            <person name="Xin Y."/>
            <person name="Zhou J."/>
            <person name="Deng J."/>
            <person name="Jiang H."/>
            <person name="Liu Y."/>
            <person name="Qu J."/>
            <person name="Song X.-Z."/>
            <person name="Zhang L."/>
            <person name="Villasana D."/>
            <person name="Johnson A."/>
            <person name="Liu J."/>
            <person name="Liyanage D."/>
            <person name="Lorensuhewa L."/>
            <person name="Robinson T."/>
            <person name="Song A."/>
            <person name="Song B.-B."/>
            <person name="Dinh H."/>
            <person name="Thornton R."/>
            <person name="Coyle M."/>
            <person name="Francisco L."/>
            <person name="Jackson L."/>
            <person name="Javaid M."/>
            <person name="Korchina V."/>
            <person name="Kovar C."/>
            <person name="Mata R."/>
            <person name="Mathew T."/>
            <person name="Ngo R."/>
            <person name="Nguyen L."/>
            <person name="Nguyen N."/>
            <person name="Okwuonu G."/>
            <person name="Ongeri F."/>
            <person name="Pham C."/>
            <person name="Simmons D."/>
            <person name="Wilczek-Boney K."/>
            <person name="Hale W."/>
            <person name="Jakkamsetti A."/>
            <person name="Pham P."/>
            <person name="Ruth R."/>
            <person name="San Lucas F."/>
            <person name="Warren J."/>
            <person name="Zhang J."/>
            <person name="Zhao Z."/>
            <person name="Zhou C."/>
            <person name="Zhu D."/>
            <person name="Lee S."/>
            <person name="Bess C."/>
            <person name="Blankenburg K."/>
            <person name="Forbes L."/>
            <person name="Fu Q."/>
            <person name="Gubbala S."/>
            <person name="Hirani K."/>
            <person name="Jayaseelan J.C."/>
            <person name="Lara F."/>
            <person name="Munidasa M."/>
            <person name="Palculict T."/>
            <person name="Patil S."/>
            <person name="Pu L.-L."/>
            <person name="Saada N."/>
            <person name="Tang L."/>
            <person name="Weissenberger G."/>
            <person name="Zhu Y."/>
            <person name="Hemphill L."/>
            <person name="Shang Y."/>
            <person name="Youmans B."/>
            <person name="Ayvaz T."/>
            <person name="Ross M."/>
            <person name="Santibanez J."/>
            <person name="Aqrawi P."/>
            <person name="Gross S."/>
            <person name="Joshi V."/>
            <person name="Fowler G."/>
            <person name="Nazareth L."/>
            <person name="Reid J."/>
            <person name="Worley K."/>
            <person name="Petrosino J."/>
            <person name="Highlander S."/>
            <person name="Gibbs R."/>
        </authorList>
    </citation>
    <scope>NUCLEOTIDE SEQUENCE [LARGE SCALE GENOMIC DNA]</scope>
    <source>
        <strain evidence="15 16">DSM 10105</strain>
    </source>
</reference>
<feature type="domain" description="PASTA" evidence="14">
    <location>
        <begin position="544"/>
        <end position="606"/>
    </location>
</feature>
<keyword evidence="12" id="KW-1133">Transmembrane helix</keyword>
<feature type="domain" description="PASTA" evidence="14">
    <location>
        <begin position="473"/>
        <end position="540"/>
    </location>
</feature>
<keyword evidence="5 10" id="KW-0547">Nucleotide-binding</keyword>
<dbReference type="InterPro" id="IPR008271">
    <property type="entry name" value="Ser/Thr_kinase_AS"/>
</dbReference>
<dbReference type="GO" id="GO:0005524">
    <property type="term" value="F:ATP binding"/>
    <property type="evidence" value="ECO:0007669"/>
    <property type="project" value="UniProtKB-UniRule"/>
</dbReference>
<evidence type="ECO:0000313" key="15">
    <source>
        <dbReference type="EMBL" id="EFT83065.1"/>
    </source>
</evidence>
<dbReference type="eggNOG" id="COG0515">
    <property type="taxonomic scope" value="Bacteria"/>
</dbReference>
<keyword evidence="6 15" id="KW-0418">Kinase</keyword>
<dbReference type="CDD" id="cd14014">
    <property type="entry name" value="STKc_PknB_like"/>
    <property type="match status" value="1"/>
</dbReference>
<evidence type="ECO:0000256" key="7">
    <source>
        <dbReference type="ARBA" id="ARBA00022840"/>
    </source>
</evidence>
<keyword evidence="12" id="KW-0812">Transmembrane</keyword>
<protein>
    <recommendedName>
        <fullName evidence="1">non-specific serine/threonine protein kinase</fullName>
        <ecNumber evidence="1">2.7.11.1</ecNumber>
    </recommendedName>
</protein>
<feature type="compositionally biased region" description="Polar residues" evidence="11">
    <location>
        <begin position="574"/>
        <end position="583"/>
    </location>
</feature>
<keyword evidence="16" id="KW-1185">Reference proteome</keyword>
<feature type="binding site" evidence="10">
    <location>
        <position position="43"/>
    </location>
    <ligand>
        <name>ATP</name>
        <dbReference type="ChEBI" id="CHEBI:30616"/>
    </ligand>
</feature>
<evidence type="ECO:0000256" key="11">
    <source>
        <dbReference type="SAM" id="MobiDB-lite"/>
    </source>
</evidence>
<dbReference type="NCBIfam" id="NF033483">
    <property type="entry name" value="PknB_PASTA_kin"/>
    <property type="match status" value="1"/>
</dbReference>
<keyword evidence="12" id="KW-0472">Membrane</keyword>
<dbReference type="Proteomes" id="UP000004946">
    <property type="component" value="Chromosome"/>
</dbReference>
<evidence type="ECO:0000256" key="1">
    <source>
        <dbReference type="ARBA" id="ARBA00012513"/>
    </source>
</evidence>
<dbReference type="EMBL" id="AEON01000001">
    <property type="protein sequence ID" value="EFT83065.1"/>
    <property type="molecule type" value="Genomic_DNA"/>
</dbReference>
<dbReference type="InterPro" id="IPR005543">
    <property type="entry name" value="PASTA_dom"/>
</dbReference>
<dbReference type="FunFam" id="3.30.200.20:FF:000035">
    <property type="entry name" value="Serine/threonine protein kinase Stk1"/>
    <property type="match status" value="1"/>
</dbReference>
<dbReference type="PROSITE" id="PS00107">
    <property type="entry name" value="PROTEIN_KINASE_ATP"/>
    <property type="match status" value="1"/>
</dbReference>
<comment type="catalytic activity">
    <reaction evidence="8">
        <text>L-threonyl-[protein] + ATP = O-phospho-L-threonyl-[protein] + ADP + H(+)</text>
        <dbReference type="Rhea" id="RHEA:46608"/>
        <dbReference type="Rhea" id="RHEA-COMP:11060"/>
        <dbReference type="Rhea" id="RHEA-COMP:11605"/>
        <dbReference type="ChEBI" id="CHEBI:15378"/>
        <dbReference type="ChEBI" id="CHEBI:30013"/>
        <dbReference type="ChEBI" id="CHEBI:30616"/>
        <dbReference type="ChEBI" id="CHEBI:61977"/>
        <dbReference type="ChEBI" id="CHEBI:456216"/>
        <dbReference type="EC" id="2.7.11.1"/>
    </reaction>
</comment>
<dbReference type="CDD" id="cd06577">
    <property type="entry name" value="PASTA_pknB"/>
    <property type="match status" value="3"/>
</dbReference>
<dbReference type="SMART" id="SM00220">
    <property type="entry name" value="S_TKc"/>
    <property type="match status" value="1"/>
</dbReference>
<dbReference type="RefSeq" id="WP_006290018.1">
    <property type="nucleotide sequence ID" value="NZ_AP012333.1"/>
</dbReference>
<feature type="domain" description="PASTA" evidence="14">
    <location>
        <begin position="405"/>
        <end position="472"/>
    </location>
</feature>
<dbReference type="Pfam" id="PF03793">
    <property type="entry name" value="PASTA"/>
    <property type="match status" value="3"/>
</dbReference>
<dbReference type="eggNOG" id="COG2815">
    <property type="taxonomic scope" value="Bacteria"/>
</dbReference>
<evidence type="ECO:0000259" key="13">
    <source>
        <dbReference type="PROSITE" id="PS50011"/>
    </source>
</evidence>
<feature type="region of interest" description="Disordered" evidence="11">
    <location>
        <begin position="351"/>
        <end position="374"/>
    </location>
</feature>
<evidence type="ECO:0000259" key="14">
    <source>
        <dbReference type="PROSITE" id="PS51178"/>
    </source>
</evidence>
<dbReference type="SMART" id="SM00740">
    <property type="entry name" value="PASTA"/>
    <property type="match status" value="3"/>
</dbReference>
<dbReference type="GO" id="GO:0045717">
    <property type="term" value="P:negative regulation of fatty acid biosynthetic process"/>
    <property type="evidence" value="ECO:0007669"/>
    <property type="project" value="UniProtKB-ARBA"/>
</dbReference>
<evidence type="ECO:0000256" key="8">
    <source>
        <dbReference type="ARBA" id="ARBA00047899"/>
    </source>
</evidence>
<evidence type="ECO:0000256" key="2">
    <source>
        <dbReference type="ARBA" id="ARBA00022527"/>
    </source>
</evidence>
<dbReference type="PANTHER" id="PTHR43289:SF6">
    <property type="entry name" value="SERINE_THREONINE-PROTEIN KINASE NEKL-3"/>
    <property type="match status" value="1"/>
</dbReference>
<comment type="caution">
    <text evidence="15">The sequence shown here is derived from an EMBL/GenBank/DDBJ whole genome shotgun (WGS) entry which is preliminary data.</text>
</comment>
<evidence type="ECO:0000256" key="5">
    <source>
        <dbReference type="ARBA" id="ARBA00022741"/>
    </source>
</evidence>
<feature type="compositionally biased region" description="Basic and acidic residues" evidence="11">
    <location>
        <begin position="356"/>
        <end position="372"/>
    </location>
</feature>
<dbReference type="PROSITE" id="PS51178">
    <property type="entry name" value="PASTA"/>
    <property type="match status" value="3"/>
</dbReference>
<dbReference type="HOGENOM" id="CLU_000288_135_2_11"/>
<dbReference type="PROSITE" id="PS50011">
    <property type="entry name" value="PROTEIN_KINASE_DOM"/>
    <property type="match status" value="1"/>
</dbReference>
<dbReference type="Gene3D" id="3.30.10.20">
    <property type="match status" value="3"/>
</dbReference>
<accession>E6JYQ4</accession>
<dbReference type="GO" id="GO:0004674">
    <property type="term" value="F:protein serine/threonine kinase activity"/>
    <property type="evidence" value="ECO:0007669"/>
    <property type="project" value="UniProtKB-KW"/>
</dbReference>
<evidence type="ECO:0000256" key="4">
    <source>
        <dbReference type="ARBA" id="ARBA00022737"/>
    </source>
</evidence>
<dbReference type="InterPro" id="IPR011009">
    <property type="entry name" value="Kinase-like_dom_sf"/>
</dbReference>
<evidence type="ECO:0000313" key="16">
    <source>
        <dbReference type="Proteomes" id="UP000004946"/>
    </source>
</evidence>
<dbReference type="Gene3D" id="3.30.200.20">
    <property type="entry name" value="Phosphorylase Kinase, domain 1"/>
    <property type="match status" value="1"/>
</dbReference>
<feature type="region of interest" description="Disordered" evidence="11">
    <location>
        <begin position="574"/>
        <end position="594"/>
    </location>
</feature>
<feature type="compositionally biased region" description="Gly residues" evidence="11">
    <location>
        <begin position="690"/>
        <end position="718"/>
    </location>
</feature>
<name>E6JYQ4_PARDN</name>
<evidence type="ECO:0000256" key="12">
    <source>
        <dbReference type="SAM" id="Phobius"/>
    </source>
</evidence>
<keyword evidence="2" id="KW-0723">Serine/threonine-protein kinase</keyword>
<dbReference type="PROSITE" id="PS00108">
    <property type="entry name" value="PROTEIN_KINASE_ST"/>
    <property type="match status" value="1"/>
</dbReference>
<evidence type="ECO:0000256" key="10">
    <source>
        <dbReference type="PROSITE-ProRule" id="PRU10141"/>
    </source>
</evidence>
<dbReference type="PANTHER" id="PTHR43289">
    <property type="entry name" value="MITOGEN-ACTIVATED PROTEIN KINASE KINASE KINASE 20-RELATED"/>
    <property type="match status" value="1"/>
</dbReference>
<sequence>MSMFIPQSLAGGRYTVGELIGHGGMAQVHIGTDTRLGRTVAIKIMRSDLAEDKIFLTRFRREARAVAQLNNPNIVSIYDSGEELLQDAAGRQVRVPYIVMEYIKGRTLRDIIKLSGSLSPQDAEQVMIGVLNALDYSHRMGIIHRDIKPGNIMISDQGTVKVMDFGIARALDDSSATMTQNQGVVGTAQYLSPEQARGEQVGTKSDIYSAGCVLYEMLTGKPPFTGDSAVAIAYQHVSETATPPSTLVPGLDKRWDAIAARAMSKDTSTRYDDAATFRQDIITMAHGGVPMAAVASPLSDLAKDSSAQAQTQTAVAPVDMPLPGSSDQPLEATSALPAAIQPETGAMAVLEDGQSEDDRPRALRRQEEEAAQKKRRNKKIAIAAIIGLLALAGVMFGLWYYFNSQSQLVSVPTIETSMSRTAAKEAVESAGLKFQAVDDNDSSAAKGTFTKQDPRGGTKLKKGSTVRVWFSTGPKSGTVPDVSGLSQTRAREVLTKAGFTITQTSTENSDTVAKDMVIRTDPAAGTQQAEGTSVILYISTGQTTVPSGLVGKSQASVVKTLNRKGFSTNIMQEESETVPSGSVTRVDPAEGTTVSQGSTITVYVSTGPKQVSVPSSSDDLSSTNGQSVKKTFTNAGFTSVSVHGSASDPVKSVTINGKSWDSAQGTSVPANSPVVITTEPASSPSPSDTPGGGSGNSGSSGSSSGSGSGGGSGSGNNP</sequence>
<keyword evidence="4" id="KW-0677">Repeat</keyword>
<evidence type="ECO:0000256" key="9">
    <source>
        <dbReference type="ARBA" id="ARBA00048679"/>
    </source>
</evidence>
<keyword evidence="7 10" id="KW-0067">ATP-binding</keyword>
<proteinExistence type="predicted"/>
<dbReference type="EC" id="2.7.11.1" evidence="1"/>
<dbReference type="Gene3D" id="1.10.510.10">
    <property type="entry name" value="Transferase(Phosphotransferase) domain 1"/>
    <property type="match status" value="1"/>
</dbReference>
<dbReference type="Pfam" id="PF00069">
    <property type="entry name" value="Pkinase"/>
    <property type="match status" value="1"/>
</dbReference>
<dbReference type="InterPro" id="IPR000719">
    <property type="entry name" value="Prot_kinase_dom"/>
</dbReference>
<dbReference type="FunFam" id="1.10.510.10:FF:000021">
    <property type="entry name" value="Serine/threonine protein kinase"/>
    <property type="match status" value="1"/>
</dbReference>
<dbReference type="SUPFAM" id="SSF56112">
    <property type="entry name" value="Protein kinase-like (PK-like)"/>
    <property type="match status" value="1"/>
</dbReference>
<feature type="compositionally biased region" description="Polar residues" evidence="11">
    <location>
        <begin position="657"/>
        <end position="670"/>
    </location>
</feature>
<dbReference type="AlphaFoldDB" id="E6JYQ4"/>
<feature type="region of interest" description="Disordered" evidence="11">
    <location>
        <begin position="657"/>
        <end position="718"/>
    </location>
</feature>
<evidence type="ECO:0000256" key="6">
    <source>
        <dbReference type="ARBA" id="ARBA00022777"/>
    </source>
</evidence>
<gene>
    <name evidence="15" type="ORF">HMPREF0620_0070</name>
</gene>
<feature type="transmembrane region" description="Helical" evidence="12">
    <location>
        <begin position="380"/>
        <end position="402"/>
    </location>
</feature>